<gene>
    <name evidence="2" type="ORF">BS329_35875</name>
</gene>
<dbReference type="Proteomes" id="UP000187486">
    <property type="component" value="Unassembled WGS sequence"/>
</dbReference>
<sequence>MKFGKLDARILGAILALAFVLLIIMSVVLKQGADWWSAWGQWVGGIGSIGAAAVAVWIAVEGWRKSEQHAEQQAQELKELQARELASKFGVWVEQIALPIAGPPARAVKVELAYTRPRGFAGETYAYALRYINSGPQPVYRVRVGIVIPNENYETTVPFLGPSSGPMYLETKQDTFNKYFLDRMQNIVDDVNSSPDIGEELEVDVLREAFFKFLALTVDFTDGNGMRWRRNSFGDLTPLGPDEDNSGLRDIITEPERILRNAAVHKQYGTRN</sequence>
<comment type="caution">
    <text evidence="2">The sequence shown here is derived from an EMBL/GenBank/DDBJ whole genome shotgun (WGS) entry which is preliminary data.</text>
</comment>
<evidence type="ECO:0000256" key="1">
    <source>
        <dbReference type="SAM" id="Phobius"/>
    </source>
</evidence>
<accession>A0A1R0KGH8</accession>
<keyword evidence="3" id="KW-1185">Reference proteome</keyword>
<dbReference type="RefSeq" id="WP_076167297.1">
    <property type="nucleotide sequence ID" value="NZ_JBEZVB010000067.1"/>
</dbReference>
<feature type="transmembrane region" description="Helical" evidence="1">
    <location>
        <begin position="39"/>
        <end position="60"/>
    </location>
</feature>
<evidence type="ECO:0000313" key="2">
    <source>
        <dbReference type="EMBL" id="OLZ44686.1"/>
    </source>
</evidence>
<dbReference type="AlphaFoldDB" id="A0A1R0KGH8"/>
<dbReference type="EMBL" id="MQUQ01000023">
    <property type="protein sequence ID" value="OLZ44686.1"/>
    <property type="molecule type" value="Genomic_DNA"/>
</dbReference>
<keyword evidence="1" id="KW-1133">Transmembrane helix</keyword>
<name>A0A1R0KGH8_9PSEU</name>
<keyword evidence="1" id="KW-0812">Transmembrane</keyword>
<organism evidence="2 3">
    <name type="scientific">Amycolatopsis coloradensis</name>
    <dbReference type="NCBI Taxonomy" id="76021"/>
    <lineage>
        <taxon>Bacteria</taxon>
        <taxon>Bacillati</taxon>
        <taxon>Actinomycetota</taxon>
        <taxon>Actinomycetes</taxon>
        <taxon>Pseudonocardiales</taxon>
        <taxon>Pseudonocardiaceae</taxon>
        <taxon>Amycolatopsis</taxon>
    </lineage>
</organism>
<reference evidence="2 3" key="1">
    <citation type="submission" date="2016-01" db="EMBL/GenBank/DDBJ databases">
        <title>Amycolatopsis coloradensis genome sequencing and assembly.</title>
        <authorList>
            <person name="Mayilraj S."/>
        </authorList>
    </citation>
    <scope>NUCLEOTIDE SEQUENCE [LARGE SCALE GENOMIC DNA]</scope>
    <source>
        <strain evidence="2 3">DSM 44225</strain>
    </source>
</reference>
<proteinExistence type="predicted"/>
<protein>
    <submittedName>
        <fullName evidence="2">Uncharacterized protein</fullName>
    </submittedName>
</protein>
<feature type="transmembrane region" description="Helical" evidence="1">
    <location>
        <begin position="12"/>
        <end position="33"/>
    </location>
</feature>
<evidence type="ECO:0000313" key="3">
    <source>
        <dbReference type="Proteomes" id="UP000187486"/>
    </source>
</evidence>
<keyword evidence="1" id="KW-0472">Membrane</keyword>